<dbReference type="GO" id="GO:0047693">
    <property type="term" value="F:ATP diphosphatase activity"/>
    <property type="evidence" value="ECO:0007669"/>
    <property type="project" value="UniProtKB-EC"/>
</dbReference>
<keyword evidence="7" id="KW-1185">Reference proteome</keyword>
<comment type="catalytic activity">
    <reaction evidence="1">
        <text>ATP + H2O = AMP + diphosphate + H(+)</text>
        <dbReference type="Rhea" id="RHEA:14245"/>
        <dbReference type="ChEBI" id="CHEBI:15377"/>
        <dbReference type="ChEBI" id="CHEBI:15378"/>
        <dbReference type="ChEBI" id="CHEBI:30616"/>
        <dbReference type="ChEBI" id="CHEBI:33019"/>
        <dbReference type="ChEBI" id="CHEBI:456215"/>
        <dbReference type="EC" id="3.6.1.8"/>
    </reaction>
</comment>
<dbReference type="Proteomes" id="UP000431269">
    <property type="component" value="Chromosome"/>
</dbReference>
<sequence length="278" mass="31212">MPGQAADKAMEKSAETLSRNAAATQAVLDVMARLRDPQRGCPWDIEQTFATIAPYTIEEAYEVADAIDRNDLKALKEELGDLLFQVAFHARMAEEQGAFDFADVAQALADKMIERHPHVFGEKVERTAEEQTAAWETLKAEKRAASGASLLHDVPMALPALMRAEKLTKRAARINFDWPTPEPVLEKLEEELAELKEARASGDQEHIAEEMGDILFVMANLARKLKVDPEEALRRANAKFTRRFQYIETKLAEAGRTGPQPLDDMEALWLEAKRAEKR</sequence>
<organism evidence="6 7">
    <name type="scientific">Terricaulis silvestris</name>
    <dbReference type="NCBI Taxonomy" id="2686094"/>
    <lineage>
        <taxon>Bacteria</taxon>
        <taxon>Pseudomonadati</taxon>
        <taxon>Pseudomonadota</taxon>
        <taxon>Alphaproteobacteria</taxon>
        <taxon>Caulobacterales</taxon>
        <taxon>Caulobacteraceae</taxon>
        <taxon>Terricaulis</taxon>
    </lineage>
</organism>
<gene>
    <name evidence="6" type="primary">mazG</name>
    <name evidence="6" type="ORF">DSM104635_01980</name>
</gene>
<dbReference type="GO" id="GO:0046061">
    <property type="term" value="P:dATP catabolic process"/>
    <property type="evidence" value="ECO:0007669"/>
    <property type="project" value="TreeGrafter"/>
</dbReference>
<dbReference type="Gene3D" id="1.10.287.1080">
    <property type="entry name" value="MazG-like"/>
    <property type="match status" value="2"/>
</dbReference>
<dbReference type="EC" id="3.6.1.8" evidence="3"/>
<dbReference type="GO" id="GO:0006950">
    <property type="term" value="P:response to stress"/>
    <property type="evidence" value="ECO:0007669"/>
    <property type="project" value="UniProtKB-ARBA"/>
</dbReference>
<dbReference type="SUPFAM" id="SSF101386">
    <property type="entry name" value="all-alpha NTP pyrophosphatases"/>
    <property type="match status" value="2"/>
</dbReference>
<comment type="similarity">
    <text evidence="2">Belongs to the nucleoside triphosphate pyrophosphohydrolase family.</text>
</comment>
<feature type="domain" description="NTP pyrophosphohydrolase MazG-like" evidence="5">
    <location>
        <begin position="47"/>
        <end position="120"/>
    </location>
</feature>
<dbReference type="NCBIfam" id="NF007113">
    <property type="entry name" value="PRK09562.1"/>
    <property type="match status" value="1"/>
</dbReference>
<protein>
    <recommendedName>
        <fullName evidence="4">Nucleoside triphosphate pyrophosphohydrolase</fullName>
        <ecNumber evidence="3">3.6.1.8</ecNumber>
    </recommendedName>
</protein>
<evidence type="ECO:0000313" key="6">
    <source>
        <dbReference type="EMBL" id="QGZ95136.1"/>
    </source>
</evidence>
<evidence type="ECO:0000256" key="4">
    <source>
        <dbReference type="ARBA" id="ARBA00074799"/>
    </source>
</evidence>
<dbReference type="NCBIfam" id="TIGR00444">
    <property type="entry name" value="mazG"/>
    <property type="match status" value="1"/>
</dbReference>
<dbReference type="InterPro" id="IPR011551">
    <property type="entry name" value="NTP_PyrPHydrolase_MazG"/>
</dbReference>
<reference evidence="7" key="1">
    <citation type="submission" date="2019-12" db="EMBL/GenBank/DDBJ databases">
        <title>Complete genome of Terracaulis silvestris 0127_4.</title>
        <authorList>
            <person name="Vieira S."/>
            <person name="Riedel T."/>
            <person name="Sproer C."/>
            <person name="Pascual J."/>
            <person name="Boedeker C."/>
            <person name="Overmann J."/>
        </authorList>
    </citation>
    <scope>NUCLEOTIDE SEQUENCE [LARGE SCALE GENOMIC DNA]</scope>
    <source>
        <strain evidence="7">0127_4</strain>
    </source>
</reference>
<dbReference type="FunFam" id="1.10.287.1080:FF:000001">
    <property type="entry name" value="Nucleoside triphosphate pyrophosphohydrolase"/>
    <property type="match status" value="1"/>
</dbReference>
<evidence type="ECO:0000256" key="1">
    <source>
        <dbReference type="ARBA" id="ARBA00052141"/>
    </source>
</evidence>
<feature type="domain" description="NTP pyrophosphohydrolase MazG-like" evidence="5">
    <location>
        <begin position="180"/>
        <end position="243"/>
    </location>
</feature>
<evidence type="ECO:0000259" key="5">
    <source>
        <dbReference type="Pfam" id="PF03819"/>
    </source>
</evidence>
<dbReference type="GO" id="GO:0046052">
    <property type="term" value="P:UTP catabolic process"/>
    <property type="evidence" value="ECO:0007669"/>
    <property type="project" value="TreeGrafter"/>
</dbReference>
<dbReference type="GO" id="GO:0046047">
    <property type="term" value="P:TTP catabolic process"/>
    <property type="evidence" value="ECO:0007669"/>
    <property type="project" value="TreeGrafter"/>
</dbReference>
<name>A0A6I6MP68_9CAUL</name>
<dbReference type="FunFam" id="1.10.287.1080:FF:000003">
    <property type="entry name" value="Nucleoside triphosphate pyrophosphohydrolase"/>
    <property type="match status" value="1"/>
</dbReference>
<dbReference type="KEGG" id="tsv:DSM104635_01980"/>
<evidence type="ECO:0000256" key="3">
    <source>
        <dbReference type="ARBA" id="ARBA00066372"/>
    </source>
</evidence>
<dbReference type="InterPro" id="IPR004518">
    <property type="entry name" value="MazG-like_dom"/>
</dbReference>
<dbReference type="PANTHER" id="PTHR30522:SF0">
    <property type="entry name" value="NUCLEOSIDE TRIPHOSPHATE PYROPHOSPHOHYDROLASE"/>
    <property type="match status" value="1"/>
</dbReference>
<dbReference type="InterPro" id="IPR048015">
    <property type="entry name" value="NTP-PPase_MazG-like_N"/>
</dbReference>
<dbReference type="AlphaFoldDB" id="A0A6I6MP68"/>
<evidence type="ECO:0000313" key="7">
    <source>
        <dbReference type="Proteomes" id="UP000431269"/>
    </source>
</evidence>
<evidence type="ECO:0000256" key="2">
    <source>
        <dbReference type="ARBA" id="ARBA00061115"/>
    </source>
</evidence>
<dbReference type="GO" id="GO:0006203">
    <property type="term" value="P:dGTP catabolic process"/>
    <property type="evidence" value="ECO:0007669"/>
    <property type="project" value="TreeGrafter"/>
</dbReference>
<dbReference type="GO" id="GO:0046076">
    <property type="term" value="P:dTTP catabolic process"/>
    <property type="evidence" value="ECO:0007669"/>
    <property type="project" value="TreeGrafter"/>
</dbReference>
<dbReference type="InterPro" id="IPR048011">
    <property type="entry name" value="NTP-PPase_MazG-like_C"/>
</dbReference>
<proteinExistence type="inferred from homology"/>
<accession>A0A6I6MP68</accession>
<dbReference type="Pfam" id="PF03819">
    <property type="entry name" value="MazG"/>
    <property type="match status" value="2"/>
</dbReference>
<dbReference type="GO" id="GO:0046081">
    <property type="term" value="P:dUTP catabolic process"/>
    <property type="evidence" value="ECO:0007669"/>
    <property type="project" value="TreeGrafter"/>
</dbReference>
<keyword evidence="6" id="KW-0378">Hydrolase</keyword>
<dbReference type="CDD" id="cd11528">
    <property type="entry name" value="NTP-PPase_MazG_Nterm"/>
    <property type="match status" value="1"/>
</dbReference>
<dbReference type="CDD" id="cd11529">
    <property type="entry name" value="NTP-PPase_MazG_Cterm"/>
    <property type="match status" value="1"/>
</dbReference>
<dbReference type="EMBL" id="CP047045">
    <property type="protein sequence ID" value="QGZ95136.1"/>
    <property type="molecule type" value="Genomic_DNA"/>
</dbReference>
<dbReference type="PANTHER" id="PTHR30522">
    <property type="entry name" value="NUCLEOSIDE TRIPHOSPHATE PYROPHOSPHOHYDROLASE"/>
    <property type="match status" value="1"/>
</dbReference>